<reference evidence="4 5" key="1">
    <citation type="submission" date="2018-04" db="EMBL/GenBank/DDBJ databases">
        <title>Massilia violaceinigra sp. nov., a novel purple-pigmented bacterium isolated from Tianshan glacier, Xinjiang, China.</title>
        <authorList>
            <person name="Wang H."/>
        </authorList>
    </citation>
    <scope>NUCLEOTIDE SEQUENCE [LARGE SCALE GENOMIC DNA]</scope>
    <source>
        <strain evidence="4 5">B448-2</strain>
    </source>
</reference>
<dbReference type="Proteomes" id="UP000241421">
    <property type="component" value="Unassembled WGS sequence"/>
</dbReference>
<protein>
    <recommendedName>
        <fullName evidence="2">asparagine synthase (glutamine-hydrolyzing)</fullName>
        <ecNumber evidence="2">6.3.5.4</ecNumber>
    </recommendedName>
</protein>
<dbReference type="Gene3D" id="3.60.20.10">
    <property type="entry name" value="Glutamine Phosphoribosylpyrophosphate, subunit 1, domain 1"/>
    <property type="match status" value="1"/>
</dbReference>
<dbReference type="GO" id="GO:0004066">
    <property type="term" value="F:asparagine synthase (glutamine-hydrolyzing) activity"/>
    <property type="evidence" value="ECO:0007669"/>
    <property type="project" value="UniProtKB-EC"/>
</dbReference>
<dbReference type="InterPro" id="IPR029055">
    <property type="entry name" value="Ntn_hydrolases_N"/>
</dbReference>
<keyword evidence="5" id="KW-1185">Reference proteome</keyword>
<dbReference type="InterPro" id="IPR051786">
    <property type="entry name" value="ASN_synthetase/amidase"/>
</dbReference>
<evidence type="ECO:0000313" key="4">
    <source>
        <dbReference type="EMBL" id="PWF47921.1"/>
    </source>
</evidence>
<name>A0A2U2HK78_9BURK</name>
<accession>A0A2U2HK78</accession>
<gene>
    <name evidence="4" type="ORF">C7C56_013215</name>
</gene>
<comment type="pathway">
    <text evidence="1">Amino-acid biosynthesis; L-asparagine biosynthesis; L-asparagine from L-aspartate (L-Gln route): step 1/1.</text>
</comment>
<dbReference type="InterPro" id="IPR014729">
    <property type="entry name" value="Rossmann-like_a/b/a_fold"/>
</dbReference>
<dbReference type="SUPFAM" id="SSF56235">
    <property type="entry name" value="N-terminal nucleophile aminohydrolases (Ntn hydrolases)"/>
    <property type="match status" value="1"/>
</dbReference>
<dbReference type="Gene3D" id="3.40.50.620">
    <property type="entry name" value="HUPs"/>
    <property type="match status" value="1"/>
</dbReference>
<proteinExistence type="predicted"/>
<dbReference type="AlphaFoldDB" id="A0A2U2HK78"/>
<dbReference type="PANTHER" id="PTHR43284">
    <property type="entry name" value="ASPARAGINE SYNTHETASE (GLUTAMINE-HYDROLYZING)"/>
    <property type="match status" value="1"/>
</dbReference>
<organism evidence="4 5">
    <name type="scientific">Massilia glaciei</name>
    <dbReference type="NCBI Taxonomy" id="1524097"/>
    <lineage>
        <taxon>Bacteria</taxon>
        <taxon>Pseudomonadati</taxon>
        <taxon>Pseudomonadota</taxon>
        <taxon>Betaproteobacteria</taxon>
        <taxon>Burkholderiales</taxon>
        <taxon>Oxalobacteraceae</taxon>
        <taxon>Telluria group</taxon>
        <taxon>Massilia</taxon>
    </lineage>
</organism>
<comment type="catalytic activity">
    <reaction evidence="3">
        <text>L-aspartate + L-glutamine + ATP + H2O = L-asparagine + L-glutamate + AMP + diphosphate + H(+)</text>
        <dbReference type="Rhea" id="RHEA:12228"/>
        <dbReference type="ChEBI" id="CHEBI:15377"/>
        <dbReference type="ChEBI" id="CHEBI:15378"/>
        <dbReference type="ChEBI" id="CHEBI:29985"/>
        <dbReference type="ChEBI" id="CHEBI:29991"/>
        <dbReference type="ChEBI" id="CHEBI:30616"/>
        <dbReference type="ChEBI" id="CHEBI:33019"/>
        <dbReference type="ChEBI" id="CHEBI:58048"/>
        <dbReference type="ChEBI" id="CHEBI:58359"/>
        <dbReference type="ChEBI" id="CHEBI:456215"/>
        <dbReference type="EC" id="6.3.5.4"/>
    </reaction>
</comment>
<dbReference type="SUPFAM" id="SSF52402">
    <property type="entry name" value="Adenine nucleotide alpha hydrolases-like"/>
    <property type="match status" value="1"/>
</dbReference>
<dbReference type="EC" id="6.3.5.4" evidence="2"/>
<evidence type="ECO:0000256" key="3">
    <source>
        <dbReference type="ARBA" id="ARBA00048741"/>
    </source>
</evidence>
<evidence type="ECO:0000256" key="2">
    <source>
        <dbReference type="ARBA" id="ARBA00012737"/>
    </source>
</evidence>
<comment type="caution">
    <text evidence="4">The sequence shown here is derived from an EMBL/GenBank/DDBJ whole genome shotgun (WGS) entry which is preliminary data.</text>
</comment>
<dbReference type="PANTHER" id="PTHR43284:SF1">
    <property type="entry name" value="ASPARAGINE SYNTHETASE"/>
    <property type="match status" value="1"/>
</dbReference>
<dbReference type="EMBL" id="PXWF02000222">
    <property type="protein sequence ID" value="PWF47921.1"/>
    <property type="molecule type" value="Genomic_DNA"/>
</dbReference>
<sequence length="483" mass="52823">MRGARFTTAGSASRTLGHRVGGADGVFAHWTWVGQRLTAGNDRHGFYPLFYASWDGSFAISPSIDRLLALGAPAMLDTRALSVFLRLGFFIGEDTPFEHIRAMPPGAVLEWDGALRIAKVAPSPTARHDQLARDEAIDTYIALFRAALERRAPGGQFVVPLSGGRDSRHILFELLRQGHRPYHCLTTAHYPPRGGEDVRVAANLARGLGLPHVVLAQRQSWFAAERRKNPLTSFCSDEHAWYMVAADHLNARPDLGVYDGIGGDVLSAGLFVTARRRALFEAGDPRAIAAHLLNADETVLARLLAPAFQRDVGRERALEHLGNELAKHLGRPNPVGAFYFANRTRREIALVPYGLLGAMPQVFSPYLDHALVDFLGALPLAMLADGAFHNDTIARAYPQFAHIGYEEKDGPAADARACRAGFGRELARELLGCAPSTLLNQRFLRPRLCAGALTDKWAAASHWYAAMALYLHQLDAAATRPIP</sequence>
<evidence type="ECO:0000256" key="1">
    <source>
        <dbReference type="ARBA" id="ARBA00005187"/>
    </source>
</evidence>
<evidence type="ECO:0000313" key="5">
    <source>
        <dbReference type="Proteomes" id="UP000241421"/>
    </source>
</evidence>